<gene>
    <name evidence="1" type="ORF">DSCW_49690</name>
</gene>
<dbReference type="SUPFAM" id="SSF75169">
    <property type="entry name" value="DsrEFH-like"/>
    <property type="match status" value="1"/>
</dbReference>
<dbReference type="Proteomes" id="UP000427769">
    <property type="component" value="Chromosome"/>
</dbReference>
<dbReference type="AlphaFoldDB" id="A0A5K7Z6B9"/>
<dbReference type="RefSeq" id="WP_155306281.1">
    <property type="nucleotide sequence ID" value="NZ_AP021875.1"/>
</dbReference>
<evidence type="ECO:0000313" key="2">
    <source>
        <dbReference type="Proteomes" id="UP000427769"/>
    </source>
</evidence>
<accession>A0A5K7Z6B9</accession>
<keyword evidence="2" id="KW-1185">Reference proteome</keyword>
<name>A0A5K7Z6B9_9BACT</name>
<evidence type="ECO:0000313" key="1">
    <source>
        <dbReference type="EMBL" id="BBO77552.1"/>
    </source>
</evidence>
<reference evidence="1 2" key="1">
    <citation type="submission" date="2019-11" db="EMBL/GenBank/DDBJ databases">
        <title>Comparative genomics of hydrocarbon-degrading Desulfosarcina strains.</title>
        <authorList>
            <person name="Watanabe M."/>
            <person name="Kojima H."/>
            <person name="Fukui M."/>
        </authorList>
    </citation>
    <scope>NUCLEOTIDE SEQUENCE [LARGE SCALE GENOMIC DNA]</scope>
    <source>
        <strain evidence="1 2">PP31</strain>
    </source>
</reference>
<proteinExistence type="predicted"/>
<evidence type="ECO:0008006" key="3">
    <source>
        <dbReference type="Google" id="ProtNLM"/>
    </source>
</evidence>
<dbReference type="OrthoDB" id="9807925at2"/>
<dbReference type="EMBL" id="AP021875">
    <property type="protein sequence ID" value="BBO77552.1"/>
    <property type="molecule type" value="Genomic_DNA"/>
</dbReference>
<dbReference type="KEGG" id="dwd:DSCW_49690"/>
<dbReference type="InterPro" id="IPR027396">
    <property type="entry name" value="DsrEFH-like"/>
</dbReference>
<protein>
    <recommendedName>
        <fullName evidence="3">Cytoplasmic protein</fullName>
    </recommendedName>
</protein>
<sequence>MKKIALFVFNGDPVCFIHVLLNGLDMKAKGMEGRIIVEGAATALLPKLAETTNPLHKLWEKAKAEKIVDGVCKGCAHKMGTVDEAVKQNLTLLDDMSGHPSMSGYIEQGFEVISF</sequence>
<organism evidence="1 2">
    <name type="scientific">Desulfosarcina widdelii</name>
    <dbReference type="NCBI Taxonomy" id="947919"/>
    <lineage>
        <taxon>Bacteria</taxon>
        <taxon>Pseudomonadati</taxon>
        <taxon>Thermodesulfobacteriota</taxon>
        <taxon>Desulfobacteria</taxon>
        <taxon>Desulfobacterales</taxon>
        <taxon>Desulfosarcinaceae</taxon>
        <taxon>Desulfosarcina</taxon>
    </lineage>
</organism>